<keyword evidence="4" id="KW-0808">Transferase</keyword>
<accession>A0ABU7VXY9</accession>
<dbReference type="InterPro" id="IPR007554">
    <property type="entry name" value="Glycerophosphate_synth"/>
</dbReference>
<dbReference type="Gene3D" id="3.40.50.11820">
    <property type="match status" value="1"/>
</dbReference>
<evidence type="ECO:0000313" key="8">
    <source>
        <dbReference type="Proteomes" id="UP001306950"/>
    </source>
</evidence>
<comment type="similarity">
    <text evidence="2">Belongs to the CDP-glycerol glycerophosphotransferase family.</text>
</comment>
<gene>
    <name evidence="7" type="ORF">V3851_20155</name>
</gene>
<dbReference type="Pfam" id="PF04464">
    <property type="entry name" value="Glyphos_transf"/>
    <property type="match status" value="1"/>
</dbReference>
<dbReference type="RefSeq" id="WP_331848359.1">
    <property type="nucleotide sequence ID" value="NZ_JAZHPZ010000012.1"/>
</dbReference>
<dbReference type="InterPro" id="IPR043149">
    <property type="entry name" value="TagF_N"/>
</dbReference>
<evidence type="ECO:0000256" key="6">
    <source>
        <dbReference type="ARBA" id="ARBA00023136"/>
    </source>
</evidence>
<protein>
    <submittedName>
        <fullName evidence="7">CDP-glycerol glycerophosphotransferase family protein</fullName>
    </submittedName>
</protein>
<dbReference type="PANTHER" id="PTHR37316:SF3">
    <property type="entry name" value="TEICHOIC ACID GLYCEROL-PHOSPHATE TRANSFERASE"/>
    <property type="match status" value="1"/>
</dbReference>
<dbReference type="Gene3D" id="3.40.50.12580">
    <property type="match status" value="1"/>
</dbReference>
<evidence type="ECO:0000256" key="4">
    <source>
        <dbReference type="ARBA" id="ARBA00022679"/>
    </source>
</evidence>
<evidence type="ECO:0000256" key="2">
    <source>
        <dbReference type="ARBA" id="ARBA00010488"/>
    </source>
</evidence>
<keyword evidence="8" id="KW-1185">Reference proteome</keyword>
<reference evidence="7 8" key="1">
    <citation type="submission" date="2024-02" db="EMBL/GenBank/DDBJ databases">
        <title>A nitrogen-fixing paenibacillus bacterium.</title>
        <authorList>
            <person name="Zhang W.L."/>
            <person name="Chen S.F."/>
        </authorList>
    </citation>
    <scope>NUCLEOTIDE SEQUENCE [LARGE SCALE GENOMIC DNA]</scope>
    <source>
        <strain evidence="7 8">M1</strain>
    </source>
</reference>
<evidence type="ECO:0000313" key="7">
    <source>
        <dbReference type="EMBL" id="MEF2968148.1"/>
    </source>
</evidence>
<dbReference type="SUPFAM" id="SSF53756">
    <property type="entry name" value="UDP-Glycosyltransferase/glycogen phosphorylase"/>
    <property type="match status" value="1"/>
</dbReference>
<dbReference type="EMBL" id="JAZHPZ010000012">
    <property type="protein sequence ID" value="MEF2968148.1"/>
    <property type="molecule type" value="Genomic_DNA"/>
</dbReference>
<sequence>MVYHALIKVLPLNKKVILFESSVGRSYSGNPKYIYEEFVTQGLDRQFKCIWVLENASISIPGCCIKVKKMRFKHLYYASISGLWIVDSRQSELFTKRKERKIVQTWHGTPLKKLALDMHVMNIAGDTNLTDYQMKFVEDVKSWDYLISQNHYSTEKFRSAFSFQGDFWEVGYPRNDILMNHNDEATIYQLKIKLGLPVNKKIILYAPTFRDDEYYGPGKWKLNLHLDLSLMKKQLAEDFIIVIKLHYFQQEQIRFNYELNDFIYVFHPDQDIQLLYLVADLMITDYSSVMFDYSILRKPIILYLYDFEKYRNELRGFYFDIRKESPGPVVYDQEQLIEAINSSEANFELYKEKYEKFIEQFNYLDDGKAASRVVDKIKQIYMINQ</sequence>
<dbReference type="Proteomes" id="UP001306950">
    <property type="component" value="Unassembled WGS sequence"/>
</dbReference>
<organism evidence="7 8">
    <name type="scientific">Paenibacillus haidiansis</name>
    <dbReference type="NCBI Taxonomy" id="1574488"/>
    <lineage>
        <taxon>Bacteria</taxon>
        <taxon>Bacillati</taxon>
        <taxon>Bacillota</taxon>
        <taxon>Bacilli</taxon>
        <taxon>Bacillales</taxon>
        <taxon>Paenibacillaceae</taxon>
        <taxon>Paenibacillus</taxon>
    </lineage>
</organism>
<evidence type="ECO:0000256" key="3">
    <source>
        <dbReference type="ARBA" id="ARBA00022475"/>
    </source>
</evidence>
<dbReference type="InterPro" id="IPR043148">
    <property type="entry name" value="TagF_C"/>
</dbReference>
<proteinExistence type="inferred from homology"/>
<comment type="subcellular location">
    <subcellularLocation>
        <location evidence="1">Cell membrane</location>
        <topology evidence="1">Peripheral membrane protein</topology>
    </subcellularLocation>
</comment>
<name>A0ABU7VXY9_9BACL</name>
<keyword evidence="6" id="KW-0472">Membrane</keyword>
<keyword evidence="5" id="KW-0777">Teichoic acid biosynthesis</keyword>
<comment type="caution">
    <text evidence="7">The sequence shown here is derived from an EMBL/GenBank/DDBJ whole genome shotgun (WGS) entry which is preliminary data.</text>
</comment>
<evidence type="ECO:0000256" key="5">
    <source>
        <dbReference type="ARBA" id="ARBA00022944"/>
    </source>
</evidence>
<evidence type="ECO:0000256" key="1">
    <source>
        <dbReference type="ARBA" id="ARBA00004202"/>
    </source>
</evidence>
<dbReference type="PANTHER" id="PTHR37316">
    <property type="entry name" value="TEICHOIC ACID GLYCEROL-PHOSPHATE PRIMASE"/>
    <property type="match status" value="1"/>
</dbReference>
<dbReference type="InterPro" id="IPR051612">
    <property type="entry name" value="Teichoic_Acid_Biosynth"/>
</dbReference>
<keyword evidence="3" id="KW-1003">Cell membrane</keyword>